<keyword evidence="3" id="KW-0732">Signal</keyword>
<reference evidence="13" key="1">
    <citation type="submission" date="2024-04" db="EMBL/GenBank/DDBJ databases">
        <title>Salinicola lusitanus LLJ914,a marine bacterium isolated from the Okinawa Trough.</title>
        <authorList>
            <person name="Li J."/>
        </authorList>
    </citation>
    <scope>NUCLEOTIDE SEQUENCE [LARGE SCALE GENOMIC DNA]</scope>
</reference>
<evidence type="ECO:0000256" key="8">
    <source>
        <dbReference type="PROSITE-ProRule" id="PRU00740"/>
    </source>
</evidence>
<keyword evidence="7" id="KW-0325">Glycoprotein</keyword>
<dbReference type="Pfam" id="PF01299">
    <property type="entry name" value="Lamp2-like_luminal"/>
    <property type="match status" value="1"/>
</dbReference>
<evidence type="ECO:0000256" key="6">
    <source>
        <dbReference type="ARBA" id="ARBA00023136"/>
    </source>
</evidence>
<dbReference type="PANTHER" id="PTHR11506">
    <property type="entry name" value="LYSOSOME-ASSOCIATED MEMBRANE GLYCOPROTEIN"/>
    <property type="match status" value="1"/>
</dbReference>
<dbReference type="Gene3D" id="2.40.160.110">
    <property type="match status" value="1"/>
</dbReference>
<comment type="subcellular location">
    <subcellularLocation>
        <location evidence="1">Endosome membrane</location>
        <topology evidence="1">Single-pass type I membrane protein</topology>
    </subcellularLocation>
    <subcellularLocation>
        <location evidence="8">Lysosome membrane</location>
        <topology evidence="8">Single-pass type I membrane protein</topology>
    </subcellularLocation>
</comment>
<keyword evidence="2 8" id="KW-0812">Transmembrane</keyword>
<keyword evidence="13" id="KW-1185">Reference proteome</keyword>
<dbReference type="GO" id="GO:0005886">
    <property type="term" value="C:plasma membrane"/>
    <property type="evidence" value="ECO:0007669"/>
    <property type="project" value="TreeGrafter"/>
</dbReference>
<gene>
    <name evidence="12" type="ORF">WMY93_002631</name>
</gene>
<evidence type="ECO:0000256" key="2">
    <source>
        <dbReference type="ARBA" id="ARBA00022692"/>
    </source>
</evidence>
<evidence type="ECO:0000259" key="11">
    <source>
        <dbReference type="Pfam" id="PF01299"/>
    </source>
</evidence>
<dbReference type="GO" id="GO:0031902">
    <property type="term" value="C:late endosome membrane"/>
    <property type="evidence" value="ECO:0007669"/>
    <property type="project" value="TreeGrafter"/>
</dbReference>
<keyword evidence="5 10" id="KW-1133">Transmembrane helix</keyword>
<name>A0AAW0Q2P3_9GOBI</name>
<proteinExistence type="inferred from homology"/>
<dbReference type="Proteomes" id="UP001460270">
    <property type="component" value="Unassembled WGS sequence"/>
</dbReference>
<evidence type="ECO:0000256" key="3">
    <source>
        <dbReference type="ARBA" id="ARBA00022729"/>
    </source>
</evidence>
<evidence type="ECO:0000256" key="5">
    <source>
        <dbReference type="ARBA" id="ARBA00022989"/>
    </source>
</evidence>
<dbReference type="GO" id="GO:0072594">
    <property type="term" value="P:establishment of protein localization to organelle"/>
    <property type="evidence" value="ECO:0007669"/>
    <property type="project" value="TreeGrafter"/>
</dbReference>
<keyword evidence="4" id="KW-0967">Endosome</keyword>
<dbReference type="PANTHER" id="PTHR11506:SF30">
    <property type="entry name" value="LYSOSOME-ASSOCIATED MEMBRANE GLYCOPROTEIN 3"/>
    <property type="match status" value="1"/>
</dbReference>
<accession>A0AAW0Q2P3</accession>
<feature type="region of interest" description="Disordered" evidence="9">
    <location>
        <begin position="1"/>
        <end position="22"/>
    </location>
</feature>
<dbReference type="InterPro" id="IPR002000">
    <property type="entry name" value="Lysosome-assoc_membr_glycop"/>
</dbReference>
<feature type="transmembrane region" description="Helical" evidence="10">
    <location>
        <begin position="208"/>
        <end position="224"/>
    </location>
</feature>
<evidence type="ECO:0000256" key="9">
    <source>
        <dbReference type="SAM" id="MobiDB-lite"/>
    </source>
</evidence>
<evidence type="ECO:0000256" key="7">
    <source>
        <dbReference type="ARBA" id="ARBA00023180"/>
    </source>
</evidence>
<keyword evidence="8" id="KW-0458">Lysosome</keyword>
<sequence>MKLSPRGKEKESFRSPSGNEQLSESLHYRPVLQPHESVPPEGTYLLRTLTGSPCIKATLGAEFIVKDKKTWYFNLDPSRVHLTGNCGYKTAMLSLTLPDNAASLQFFFTKDKKVYYVRKITAHLSPIPLCKNCTQTFAGLVDHEKLFLTEGGLSFKCNSENLLHLSSVFRLKLVPLQIQAFSVPKDSSHKRWSAGPTITRGYTHHPRAVLVGLLLIALITYIIIKDRRKPSMRGCERNICQSETVMDQKKREDGFRRCEDRESPDRQQRRDRLSCDENG</sequence>
<evidence type="ECO:0000313" key="13">
    <source>
        <dbReference type="Proteomes" id="UP001460270"/>
    </source>
</evidence>
<organism evidence="12 13">
    <name type="scientific">Mugilogobius chulae</name>
    <name type="common">yellowstripe goby</name>
    <dbReference type="NCBI Taxonomy" id="88201"/>
    <lineage>
        <taxon>Eukaryota</taxon>
        <taxon>Metazoa</taxon>
        <taxon>Chordata</taxon>
        <taxon>Craniata</taxon>
        <taxon>Vertebrata</taxon>
        <taxon>Euteleostomi</taxon>
        <taxon>Actinopterygii</taxon>
        <taxon>Neopterygii</taxon>
        <taxon>Teleostei</taxon>
        <taxon>Neoteleostei</taxon>
        <taxon>Acanthomorphata</taxon>
        <taxon>Gobiaria</taxon>
        <taxon>Gobiiformes</taxon>
        <taxon>Gobioidei</taxon>
        <taxon>Gobiidae</taxon>
        <taxon>Gobionellinae</taxon>
        <taxon>Mugilogobius</taxon>
    </lineage>
</organism>
<comment type="caution">
    <text evidence="8">Lacks conserved residue(s) required for the propagation of feature annotation.</text>
</comment>
<evidence type="ECO:0000256" key="10">
    <source>
        <dbReference type="SAM" id="Phobius"/>
    </source>
</evidence>
<evidence type="ECO:0000256" key="4">
    <source>
        <dbReference type="ARBA" id="ARBA00022753"/>
    </source>
</evidence>
<dbReference type="GO" id="GO:0005765">
    <property type="term" value="C:lysosomal membrane"/>
    <property type="evidence" value="ECO:0007669"/>
    <property type="project" value="UniProtKB-SubCell"/>
</dbReference>
<dbReference type="InterPro" id="IPR048528">
    <property type="entry name" value="Lamp2-like_luminal"/>
</dbReference>
<evidence type="ECO:0000313" key="12">
    <source>
        <dbReference type="EMBL" id="KAK7939305.1"/>
    </source>
</evidence>
<feature type="compositionally biased region" description="Basic and acidic residues" evidence="9">
    <location>
        <begin position="1"/>
        <end position="13"/>
    </location>
</feature>
<feature type="region of interest" description="Disordered" evidence="9">
    <location>
        <begin position="247"/>
        <end position="279"/>
    </location>
</feature>
<comment type="caution">
    <text evidence="12">The sequence shown here is derived from an EMBL/GenBank/DDBJ whole genome shotgun (WGS) entry which is preliminary data.</text>
</comment>
<comment type="similarity">
    <text evidence="8">Belongs to the LAMP family.</text>
</comment>
<protein>
    <recommendedName>
        <fullName evidence="11">Lysosome-associated membrane glycoprotein 2-like luminal domain-containing protein</fullName>
    </recommendedName>
</protein>
<feature type="domain" description="Lysosome-associated membrane glycoprotein 2-like luminal" evidence="11">
    <location>
        <begin position="42"/>
        <end position="183"/>
    </location>
</feature>
<dbReference type="PROSITE" id="PS51407">
    <property type="entry name" value="LAMP_3"/>
    <property type="match status" value="1"/>
</dbReference>
<dbReference type="AlphaFoldDB" id="A0AAW0Q2P3"/>
<dbReference type="EMBL" id="JBBPFD010000002">
    <property type="protein sequence ID" value="KAK7939305.1"/>
    <property type="molecule type" value="Genomic_DNA"/>
</dbReference>
<keyword evidence="6 8" id="KW-0472">Membrane</keyword>
<evidence type="ECO:0000256" key="1">
    <source>
        <dbReference type="ARBA" id="ARBA00004530"/>
    </source>
</evidence>